<dbReference type="AlphaFoldDB" id="A0A0F9LT66"/>
<reference evidence="1" key="1">
    <citation type="journal article" date="2015" name="Nature">
        <title>Complex archaea that bridge the gap between prokaryotes and eukaryotes.</title>
        <authorList>
            <person name="Spang A."/>
            <person name="Saw J.H."/>
            <person name="Jorgensen S.L."/>
            <person name="Zaremba-Niedzwiedzka K."/>
            <person name="Martijn J."/>
            <person name="Lind A.E."/>
            <person name="van Eijk R."/>
            <person name="Schleper C."/>
            <person name="Guy L."/>
            <person name="Ettema T.J."/>
        </authorList>
    </citation>
    <scope>NUCLEOTIDE SEQUENCE</scope>
</reference>
<proteinExistence type="predicted"/>
<dbReference type="EMBL" id="LAZR01011711">
    <property type="protein sequence ID" value="KKM60267.1"/>
    <property type="molecule type" value="Genomic_DNA"/>
</dbReference>
<protein>
    <submittedName>
        <fullName evidence="1">Uncharacterized protein</fullName>
    </submittedName>
</protein>
<organism evidence="1">
    <name type="scientific">marine sediment metagenome</name>
    <dbReference type="NCBI Taxonomy" id="412755"/>
    <lineage>
        <taxon>unclassified sequences</taxon>
        <taxon>metagenomes</taxon>
        <taxon>ecological metagenomes</taxon>
    </lineage>
</organism>
<name>A0A0F9LT66_9ZZZZ</name>
<sequence>MRELDELEKLHQELKREYFKWAKGKIQNNGYGSDNNNETTRFLKNHSKVVDGVKKTLKKIKTNLKLLKNKEQKYDYLREIYIINPSFHEMWFFNKHYNHFYGSSRIINGRGGLKSYITSVNNGTIDKRLKIITSWVFKRTILLENLFSGVLDISLFDCHILSNKELDQNLRIITMDSIKTHEEVKSQINSLFKICHTLLEKTNYAILENNNLLSNDTWLYYAQCGINEGPIFIKESRETRVDIFKKINKINQDEITRKLLENFKIEIIKH</sequence>
<gene>
    <name evidence="1" type="ORF">LCGC14_1543560</name>
</gene>
<evidence type="ECO:0000313" key="1">
    <source>
        <dbReference type="EMBL" id="KKM60267.1"/>
    </source>
</evidence>
<comment type="caution">
    <text evidence="1">The sequence shown here is derived from an EMBL/GenBank/DDBJ whole genome shotgun (WGS) entry which is preliminary data.</text>
</comment>
<accession>A0A0F9LT66</accession>